<dbReference type="InterPro" id="IPR000571">
    <property type="entry name" value="Znf_CCCH"/>
</dbReference>
<gene>
    <name evidence="4" type="ORF">MNOR_LOCUS27115</name>
</gene>
<feature type="domain" description="C3H1-type" evidence="3">
    <location>
        <begin position="562"/>
        <end position="589"/>
    </location>
</feature>
<feature type="region of interest" description="Disordered" evidence="2">
    <location>
        <begin position="249"/>
        <end position="410"/>
    </location>
</feature>
<feature type="zinc finger region" description="C3H1-type" evidence="1">
    <location>
        <begin position="562"/>
        <end position="589"/>
    </location>
</feature>
<proteinExistence type="predicted"/>
<dbReference type="GO" id="GO:0008270">
    <property type="term" value="F:zinc ion binding"/>
    <property type="evidence" value="ECO:0007669"/>
    <property type="project" value="UniProtKB-KW"/>
</dbReference>
<dbReference type="EMBL" id="CAXKWB010028040">
    <property type="protein sequence ID" value="CAL4133084.1"/>
    <property type="molecule type" value="Genomic_DNA"/>
</dbReference>
<evidence type="ECO:0000313" key="5">
    <source>
        <dbReference type="Proteomes" id="UP001497623"/>
    </source>
</evidence>
<feature type="non-terminal residue" evidence="4">
    <location>
        <position position="1"/>
    </location>
</feature>
<evidence type="ECO:0000313" key="4">
    <source>
        <dbReference type="EMBL" id="CAL4133084.1"/>
    </source>
</evidence>
<feature type="region of interest" description="Disordered" evidence="2">
    <location>
        <begin position="598"/>
        <end position="621"/>
    </location>
</feature>
<keyword evidence="1" id="KW-0479">Metal-binding</keyword>
<feature type="compositionally biased region" description="Basic and acidic residues" evidence="2">
    <location>
        <begin position="287"/>
        <end position="299"/>
    </location>
</feature>
<reference evidence="4 5" key="1">
    <citation type="submission" date="2024-05" db="EMBL/GenBank/DDBJ databases">
        <authorList>
            <person name="Wallberg A."/>
        </authorList>
    </citation>
    <scope>NUCLEOTIDE SEQUENCE [LARGE SCALE GENOMIC DNA]</scope>
</reference>
<name>A0AAV2RSP0_MEGNR</name>
<dbReference type="Proteomes" id="UP001497623">
    <property type="component" value="Unassembled WGS sequence"/>
</dbReference>
<organism evidence="4 5">
    <name type="scientific">Meganyctiphanes norvegica</name>
    <name type="common">Northern krill</name>
    <name type="synonym">Thysanopoda norvegica</name>
    <dbReference type="NCBI Taxonomy" id="48144"/>
    <lineage>
        <taxon>Eukaryota</taxon>
        <taxon>Metazoa</taxon>
        <taxon>Ecdysozoa</taxon>
        <taxon>Arthropoda</taxon>
        <taxon>Crustacea</taxon>
        <taxon>Multicrustacea</taxon>
        <taxon>Malacostraca</taxon>
        <taxon>Eumalacostraca</taxon>
        <taxon>Eucarida</taxon>
        <taxon>Euphausiacea</taxon>
        <taxon>Euphausiidae</taxon>
        <taxon>Meganyctiphanes</taxon>
    </lineage>
</organism>
<keyword evidence="1" id="KW-0862">Zinc</keyword>
<feature type="compositionally biased region" description="Basic and acidic residues" evidence="2">
    <location>
        <begin position="598"/>
        <end position="610"/>
    </location>
</feature>
<dbReference type="AlphaFoldDB" id="A0AAV2RSP0"/>
<feature type="region of interest" description="Disordered" evidence="2">
    <location>
        <begin position="526"/>
        <end position="557"/>
    </location>
</feature>
<evidence type="ECO:0000256" key="1">
    <source>
        <dbReference type="PROSITE-ProRule" id="PRU00723"/>
    </source>
</evidence>
<keyword evidence="5" id="KW-1185">Reference proteome</keyword>
<evidence type="ECO:0000256" key="2">
    <source>
        <dbReference type="SAM" id="MobiDB-lite"/>
    </source>
</evidence>
<sequence>ISCLINSVQQGGGAPPLLLMLEKPTTSLAEGQRRSERQVRLNKKEDFLYDEESVQFLVSRQEKGDVWHSRSRISDGRVSTSSNASISLTEENTVGNQVEWSELFKLTYIDNLSPSSARKSEIIASSNVRRSLSQSSGQNSPAAHDVTDVNKVQFGDNNEKEAEDHVLHNRLNSSTRLDFLDPFLSESSNMVSDVSDNEGKSTPKAKCRCREGESCTDCVTSAGLAIALLEAVKKIDKLTNKMEAMDGKISTQGSRLQRLEVSSEERSGTDEGTSRKSGSGRSRRSKKDTAEEGRQDKAEASSSKTKKDRVDEEKGRTYKVLQGKLRDRDTYRDQSASREESSDEDMHPKTLRKKLSRKERDEVNFKVGSRLRQAGASFPEEEMGSTENSGTDQGRSCRHKSQVRSGANVKKRPVVQTELWPHTVANEEDGEDVTHESIGLAKFFSCFTLIMMNCETAEVRGRTGLLHAVSTILECLPWADARAFHNLIMIKIEQGRLSWLSDFSTLGHQFIDKKVRHSLRAKASATSGTGTSYRSSYNSRSAGKTSNSFGNRSSSFGSKGKSLYAVICRQWNSGLCPYGDRCKKWHVCWTCAENGKPGENHKASTHENSRSRQFPSQGERV</sequence>
<feature type="compositionally biased region" description="Polar residues" evidence="2">
    <location>
        <begin position="385"/>
        <end position="394"/>
    </location>
</feature>
<accession>A0AAV2RSP0</accession>
<dbReference type="PROSITE" id="PS50103">
    <property type="entry name" value="ZF_C3H1"/>
    <property type="match status" value="1"/>
</dbReference>
<comment type="caution">
    <text evidence="4">The sequence shown here is derived from an EMBL/GenBank/DDBJ whole genome shotgun (WGS) entry which is preliminary data.</text>
</comment>
<protein>
    <recommendedName>
        <fullName evidence="3">C3H1-type domain-containing protein</fullName>
    </recommendedName>
</protein>
<evidence type="ECO:0000259" key="3">
    <source>
        <dbReference type="PROSITE" id="PS50103"/>
    </source>
</evidence>
<feature type="compositionally biased region" description="Basic and acidic residues" evidence="2">
    <location>
        <begin position="257"/>
        <end position="274"/>
    </location>
</feature>
<feature type="compositionally biased region" description="Basic and acidic residues" evidence="2">
    <location>
        <begin position="324"/>
        <end position="348"/>
    </location>
</feature>
<feature type="compositionally biased region" description="Polar residues" evidence="2">
    <location>
        <begin position="611"/>
        <end position="621"/>
    </location>
</feature>
<keyword evidence="1" id="KW-0863">Zinc-finger</keyword>